<evidence type="ECO:0000256" key="1">
    <source>
        <dbReference type="ARBA" id="ARBA00001947"/>
    </source>
</evidence>
<comment type="cofactor">
    <cofactor evidence="1 11">
        <name>Zn(2+)</name>
        <dbReference type="ChEBI" id="CHEBI:29105"/>
    </cofactor>
</comment>
<evidence type="ECO:0000256" key="3">
    <source>
        <dbReference type="ARBA" id="ARBA00011738"/>
    </source>
</evidence>
<protein>
    <recommendedName>
        <fullName evidence="9">alcohol dehydrogenase (NADP(+))</fullName>
        <ecNumber evidence="9">1.1.1.2</ecNumber>
    </recommendedName>
</protein>
<keyword evidence="4" id="KW-0597">Phosphoprotein</keyword>
<dbReference type="Pfam" id="PF08240">
    <property type="entry name" value="ADH_N"/>
    <property type="match status" value="1"/>
</dbReference>
<dbReference type="OrthoDB" id="1879366at2759"/>
<evidence type="ECO:0000256" key="10">
    <source>
        <dbReference type="ARBA" id="ARBA00050997"/>
    </source>
</evidence>
<proteinExistence type="inferred from homology"/>
<comment type="subunit">
    <text evidence="3">Homodimer.</text>
</comment>
<reference evidence="14" key="1">
    <citation type="journal article" date="2020" name="Stud. Mycol.">
        <title>101 Dothideomycetes genomes: a test case for predicting lifestyles and emergence of pathogens.</title>
        <authorList>
            <person name="Haridas S."/>
            <person name="Albert R."/>
            <person name="Binder M."/>
            <person name="Bloem J."/>
            <person name="Labutti K."/>
            <person name="Salamov A."/>
            <person name="Andreopoulos B."/>
            <person name="Baker S."/>
            <person name="Barry K."/>
            <person name="Bills G."/>
            <person name="Bluhm B."/>
            <person name="Cannon C."/>
            <person name="Castanera R."/>
            <person name="Culley D."/>
            <person name="Daum C."/>
            <person name="Ezra D."/>
            <person name="Gonzalez J."/>
            <person name="Henrissat B."/>
            <person name="Kuo A."/>
            <person name="Liang C."/>
            <person name="Lipzen A."/>
            <person name="Lutzoni F."/>
            <person name="Magnuson J."/>
            <person name="Mondo S."/>
            <person name="Nolan M."/>
            <person name="Ohm R."/>
            <person name="Pangilinan J."/>
            <person name="Park H.-J."/>
            <person name="Ramirez L."/>
            <person name="Alfaro M."/>
            <person name="Sun H."/>
            <person name="Tritt A."/>
            <person name="Yoshinaga Y."/>
            <person name="Zwiers L.-H."/>
            <person name="Turgeon B."/>
            <person name="Goodwin S."/>
            <person name="Spatafora J."/>
            <person name="Crous P."/>
            <person name="Grigoriev I."/>
        </authorList>
    </citation>
    <scope>NUCLEOTIDE SEQUENCE</scope>
    <source>
        <strain evidence="14">CBS 627.86</strain>
    </source>
</reference>
<keyword evidence="5 11" id="KW-0479">Metal-binding</keyword>
<dbReference type="EMBL" id="ML977320">
    <property type="protein sequence ID" value="KAF2116600.1"/>
    <property type="molecule type" value="Genomic_DNA"/>
</dbReference>
<gene>
    <name evidence="14" type="ORF">BDV96DRAFT_490847</name>
</gene>
<evidence type="ECO:0000313" key="14">
    <source>
        <dbReference type="EMBL" id="KAF2116600.1"/>
    </source>
</evidence>
<evidence type="ECO:0000256" key="4">
    <source>
        <dbReference type="ARBA" id="ARBA00022553"/>
    </source>
</evidence>
<evidence type="ECO:0000256" key="6">
    <source>
        <dbReference type="ARBA" id="ARBA00022833"/>
    </source>
</evidence>
<evidence type="ECO:0000313" key="15">
    <source>
        <dbReference type="Proteomes" id="UP000799770"/>
    </source>
</evidence>
<dbReference type="PANTHER" id="PTHR42683">
    <property type="entry name" value="ALDEHYDE REDUCTASE"/>
    <property type="match status" value="1"/>
</dbReference>
<accession>A0A6A5ZAV2</accession>
<evidence type="ECO:0000256" key="11">
    <source>
        <dbReference type="RuleBase" id="RU361277"/>
    </source>
</evidence>
<dbReference type="PROSITE" id="PS00059">
    <property type="entry name" value="ADH_ZINC"/>
    <property type="match status" value="1"/>
</dbReference>
<keyword evidence="6 11" id="KW-0862">Zinc</keyword>
<dbReference type="Pfam" id="PF00107">
    <property type="entry name" value="ADH_zinc_N"/>
    <property type="match status" value="1"/>
</dbReference>
<feature type="domain" description="Alcohol dehydrogenase-like C-terminal" evidence="12">
    <location>
        <begin position="190"/>
        <end position="315"/>
    </location>
</feature>
<dbReference type="Gene3D" id="3.90.180.10">
    <property type="entry name" value="Medium-chain alcohol dehydrogenases, catalytic domain"/>
    <property type="match status" value="1"/>
</dbReference>
<dbReference type="GO" id="GO:0006066">
    <property type="term" value="P:alcohol metabolic process"/>
    <property type="evidence" value="ECO:0007669"/>
    <property type="project" value="UniProtKB-ARBA"/>
</dbReference>
<dbReference type="Proteomes" id="UP000799770">
    <property type="component" value="Unassembled WGS sequence"/>
</dbReference>
<dbReference type="InterPro" id="IPR036291">
    <property type="entry name" value="NAD(P)-bd_dom_sf"/>
</dbReference>
<dbReference type="SUPFAM" id="SSF51735">
    <property type="entry name" value="NAD(P)-binding Rossmann-fold domains"/>
    <property type="match status" value="1"/>
</dbReference>
<comment type="similarity">
    <text evidence="2 11">Belongs to the zinc-containing alcohol dehydrogenase family.</text>
</comment>
<dbReference type="GO" id="GO:0008106">
    <property type="term" value="F:alcohol dehydrogenase (NADP+) activity"/>
    <property type="evidence" value="ECO:0007669"/>
    <property type="project" value="UniProtKB-EC"/>
</dbReference>
<evidence type="ECO:0000259" key="13">
    <source>
        <dbReference type="Pfam" id="PF08240"/>
    </source>
</evidence>
<feature type="domain" description="Alcohol dehydrogenase-like N-terminal" evidence="13">
    <location>
        <begin position="33"/>
        <end position="151"/>
    </location>
</feature>
<dbReference type="InterPro" id="IPR002328">
    <property type="entry name" value="ADH_Zn_CS"/>
</dbReference>
<dbReference type="Gene3D" id="3.40.50.720">
    <property type="entry name" value="NAD(P)-binding Rossmann-like Domain"/>
    <property type="match status" value="1"/>
</dbReference>
<keyword evidence="7" id="KW-0521">NADP</keyword>
<dbReference type="InterPro" id="IPR047109">
    <property type="entry name" value="CAD-like"/>
</dbReference>
<dbReference type="InterPro" id="IPR011032">
    <property type="entry name" value="GroES-like_sf"/>
</dbReference>
<dbReference type="SUPFAM" id="SSF50129">
    <property type="entry name" value="GroES-like"/>
    <property type="match status" value="1"/>
</dbReference>
<sequence length="363" mass="39736">MPYPETTDAFAVTDIKKWSEFTRKELPLKPFEDDDVDVAIDACGVCASDVHTITGGWGEDIPLPLCVGHEVIGKAIKVGKNVKNIKVGDRVGVGAQIGADLTCGNCKADQENYCPNQIDTYGAKYPDGTITQGGYSSHMRAHQYFTFKIPDGLDTNLAAPMLCAGLTTYSPLKRLGTGPGKKVAVLGLGGLGHFGVLWSNALGAETYVLSHSASKKDDALKLGAKEFILTNEENWAEKWKFSFDIILNCADATHKFKLADYFSTLKVNGTFHNVGFPDKPIPELMVQDFAPTGCFFGASHIGNRPEMEEMLELAAKQNIKSWVDTIDISEKGCKEAVERVYNNDNVRFRFTLTGFDKVFGKRA</sequence>
<dbReference type="AlphaFoldDB" id="A0A6A5ZAV2"/>
<dbReference type="InterPro" id="IPR013149">
    <property type="entry name" value="ADH-like_C"/>
</dbReference>
<dbReference type="CDD" id="cd05283">
    <property type="entry name" value="CAD1"/>
    <property type="match status" value="1"/>
</dbReference>
<name>A0A6A5ZAV2_9PLEO</name>
<dbReference type="GO" id="GO:0008270">
    <property type="term" value="F:zinc ion binding"/>
    <property type="evidence" value="ECO:0007669"/>
    <property type="project" value="InterPro"/>
</dbReference>
<dbReference type="InterPro" id="IPR013154">
    <property type="entry name" value="ADH-like_N"/>
</dbReference>
<keyword evidence="15" id="KW-1185">Reference proteome</keyword>
<evidence type="ECO:0000256" key="7">
    <source>
        <dbReference type="ARBA" id="ARBA00022857"/>
    </source>
</evidence>
<evidence type="ECO:0000256" key="2">
    <source>
        <dbReference type="ARBA" id="ARBA00008072"/>
    </source>
</evidence>
<organism evidence="14 15">
    <name type="scientific">Lophiotrema nucula</name>
    <dbReference type="NCBI Taxonomy" id="690887"/>
    <lineage>
        <taxon>Eukaryota</taxon>
        <taxon>Fungi</taxon>
        <taxon>Dikarya</taxon>
        <taxon>Ascomycota</taxon>
        <taxon>Pezizomycotina</taxon>
        <taxon>Dothideomycetes</taxon>
        <taxon>Pleosporomycetidae</taxon>
        <taxon>Pleosporales</taxon>
        <taxon>Lophiotremataceae</taxon>
        <taxon>Lophiotrema</taxon>
    </lineage>
</organism>
<evidence type="ECO:0000256" key="8">
    <source>
        <dbReference type="ARBA" id="ARBA00023002"/>
    </source>
</evidence>
<comment type="catalytic activity">
    <reaction evidence="10">
        <text>a primary alcohol + NADP(+) = an aldehyde + NADPH + H(+)</text>
        <dbReference type="Rhea" id="RHEA:15937"/>
        <dbReference type="ChEBI" id="CHEBI:15378"/>
        <dbReference type="ChEBI" id="CHEBI:15734"/>
        <dbReference type="ChEBI" id="CHEBI:17478"/>
        <dbReference type="ChEBI" id="CHEBI:57783"/>
        <dbReference type="ChEBI" id="CHEBI:58349"/>
        <dbReference type="EC" id="1.1.1.2"/>
    </reaction>
    <physiologicalReaction direction="left-to-right" evidence="10">
        <dbReference type="Rhea" id="RHEA:15938"/>
    </physiologicalReaction>
    <physiologicalReaction direction="right-to-left" evidence="10">
        <dbReference type="Rhea" id="RHEA:15939"/>
    </physiologicalReaction>
</comment>
<evidence type="ECO:0000256" key="5">
    <source>
        <dbReference type="ARBA" id="ARBA00022723"/>
    </source>
</evidence>
<dbReference type="EC" id="1.1.1.2" evidence="9"/>
<keyword evidence="8" id="KW-0560">Oxidoreductase</keyword>
<evidence type="ECO:0000256" key="9">
    <source>
        <dbReference type="ARBA" id="ARBA00024074"/>
    </source>
</evidence>
<dbReference type="FunFam" id="3.40.50.720:FF:000158">
    <property type="entry name" value="Zinc-binding alcohol dehydrogenase"/>
    <property type="match status" value="1"/>
</dbReference>
<evidence type="ECO:0000259" key="12">
    <source>
        <dbReference type="Pfam" id="PF00107"/>
    </source>
</evidence>